<reference evidence="1 2" key="1">
    <citation type="submission" date="2024-09" db="EMBL/GenBank/DDBJ databases">
        <authorList>
            <person name="Lee S.D."/>
        </authorList>
    </citation>
    <scope>NUCLEOTIDE SEQUENCE [LARGE SCALE GENOMIC DNA]</scope>
    <source>
        <strain evidence="1 2">N1-1</strain>
    </source>
</reference>
<evidence type="ECO:0000313" key="1">
    <source>
        <dbReference type="EMBL" id="MFC1408257.1"/>
    </source>
</evidence>
<gene>
    <name evidence="1" type="ORF">ACEZDG_03065</name>
</gene>
<proteinExistence type="predicted"/>
<keyword evidence="2" id="KW-1185">Reference proteome</keyword>
<dbReference type="InterPro" id="IPR036856">
    <property type="entry name" value="Ald_Oxase/Xan_DH_a/b_sf"/>
</dbReference>
<accession>A0ABV6V3I6</accession>
<dbReference type="InterPro" id="IPR046867">
    <property type="entry name" value="AldOxase/xan_DH_MoCoBD2"/>
</dbReference>
<dbReference type="Pfam" id="PF20256">
    <property type="entry name" value="MoCoBD_2"/>
    <property type="match status" value="1"/>
</dbReference>
<dbReference type="Gene3D" id="3.30.365.10">
    <property type="entry name" value="Aldehyde oxidase/xanthine dehydrogenase, molybdopterin binding domain"/>
    <property type="match status" value="4"/>
</dbReference>
<dbReference type="Proteomes" id="UP001592582">
    <property type="component" value="Unassembled WGS sequence"/>
</dbReference>
<dbReference type="InterPro" id="IPR016208">
    <property type="entry name" value="Ald_Oxase/xanthine_DH-like"/>
</dbReference>
<dbReference type="InterPro" id="IPR000674">
    <property type="entry name" value="Ald_Oxase/Xan_DH_a/b"/>
</dbReference>
<comment type="caution">
    <text evidence="1">The sequence shown here is derived from an EMBL/GenBank/DDBJ whole genome shotgun (WGS) entry which is preliminary data.</text>
</comment>
<dbReference type="InterPro" id="IPR037165">
    <property type="entry name" value="AldOxase/xan_DH_Mopterin-bd_sf"/>
</dbReference>
<dbReference type="PANTHER" id="PTHR11908:SF132">
    <property type="entry name" value="ALDEHYDE OXIDASE 1-RELATED"/>
    <property type="match status" value="1"/>
</dbReference>
<organism evidence="1 2">
    <name type="scientific">Streptacidiphilus alkalitolerans</name>
    <dbReference type="NCBI Taxonomy" id="3342712"/>
    <lineage>
        <taxon>Bacteria</taxon>
        <taxon>Bacillati</taxon>
        <taxon>Actinomycetota</taxon>
        <taxon>Actinomycetes</taxon>
        <taxon>Kitasatosporales</taxon>
        <taxon>Streptomycetaceae</taxon>
        <taxon>Streptacidiphilus</taxon>
    </lineage>
</organism>
<evidence type="ECO:0000313" key="2">
    <source>
        <dbReference type="Proteomes" id="UP001592582"/>
    </source>
</evidence>
<dbReference type="SUPFAM" id="SSF54665">
    <property type="entry name" value="CO dehydrogenase molybdoprotein N-domain-like"/>
    <property type="match status" value="1"/>
</dbReference>
<dbReference type="PANTHER" id="PTHR11908">
    <property type="entry name" value="XANTHINE DEHYDROGENASE"/>
    <property type="match status" value="1"/>
</dbReference>
<dbReference type="Pfam" id="PF01315">
    <property type="entry name" value="Ald_Xan_dh_C"/>
    <property type="match status" value="1"/>
</dbReference>
<dbReference type="InterPro" id="IPR008274">
    <property type="entry name" value="AldOxase/xan_DH_MoCoBD1"/>
</dbReference>
<dbReference type="SUPFAM" id="SSF56003">
    <property type="entry name" value="Molybdenum cofactor-binding domain"/>
    <property type="match status" value="1"/>
</dbReference>
<name>A0ABV6V3I6_9ACTN</name>
<dbReference type="EMBL" id="JBHEZX010000001">
    <property type="protein sequence ID" value="MFC1408257.1"/>
    <property type="molecule type" value="Genomic_DNA"/>
</dbReference>
<dbReference type="Pfam" id="PF02738">
    <property type="entry name" value="MoCoBD_1"/>
    <property type="match status" value="1"/>
</dbReference>
<dbReference type="SMART" id="SM01008">
    <property type="entry name" value="Ald_Xan_dh_C"/>
    <property type="match status" value="1"/>
</dbReference>
<sequence length="798" mass="85313">MTMTEGRAVLGEPSDCREDPQLLRGEATFVGDVTLPRMAHMAILGADRAHATIKGIDTSAAEALPGVLSVATAADFADVMPMPCIWIPGGVESHFPPHPYGLPGARPVLTGDKVRHYGDPIALVVAETPRQAHAALKAIRVDYEDLPVVTLADEAVKDGAPQLHEAVPNNLNAYWTCGEKELTDQAIAEAEVVVELDLVNQRTINSPIEPRGAVGNYEAATGDYTLYASTQGPHNHRFLLAALVLGIPFNKLRVIAPTVGGSFGTKGYLYPDMALVLLMSKKLGRPVKWVDTRTGLMNSTVQGRDHRQHVTLAGTRDGKMTGLRATSYANLGAYPSTIGPGVATALMGRSISGMYAIGASFCEVYAAFTNTVSLGAQRGSGRAEATFLMERLVDRYAAEIGMDPAEVRLKNLVPDDAFPYENGLGWTYDSGSYRENLDKALALSGYSDMAARKAEARTRGKRLGVGLACYVAICGVGPSTRMSKEGMLGGTWESSNIRVHPTGEVSATVGSASTGQSHYTVYAQVVAQELGIDPSLVQVMEGDTLRAPYGQGTYGSRSYSMAGPSLALTARKVKEKMRRGAAALFDVDVDKVVYQDGKIFVQGEEETKSKSFADLAMALWYGWGLPPEVEPTVDETTFFDPPDFNYPFGSHVAVVEIDELTGVTEVVSYTAVDDAGNIGNPTIVKGQIEGSIVHGLGQALMEHAVYDEEGILVTADLRNYALPRAADVPFFQLDRTVTPTPHNVLGAKGAGEIATVPPAAALVNAVVDALSDLGVQHIDMPITPEKVWRRLYPEGDSQ</sequence>
<dbReference type="Gene3D" id="3.90.1170.50">
    <property type="entry name" value="Aldehyde oxidase/xanthine dehydrogenase, a/b hammerhead"/>
    <property type="match status" value="1"/>
</dbReference>
<protein>
    <submittedName>
        <fullName evidence="1">Xanthine dehydrogenase family protein molybdopterin-binding subunit</fullName>
    </submittedName>
</protein>